<evidence type="ECO:0000313" key="5">
    <source>
        <dbReference type="EMBL" id="STZ62159.1"/>
    </source>
</evidence>
<dbReference type="PANTHER" id="PTHR43201:SF5">
    <property type="entry name" value="MEDIUM-CHAIN ACYL-COA LIGASE ACSF2, MITOCHONDRIAL"/>
    <property type="match status" value="1"/>
</dbReference>
<dbReference type="Gene3D" id="3.40.50.12780">
    <property type="entry name" value="N-terminal domain of ligase-like"/>
    <property type="match status" value="1"/>
</dbReference>
<dbReference type="Pfam" id="PF13193">
    <property type="entry name" value="AMP-binding_C"/>
    <property type="match status" value="1"/>
</dbReference>
<proteinExistence type="inferred from homology"/>
<dbReference type="SUPFAM" id="SSF56801">
    <property type="entry name" value="Acetyl-CoA synthetase-like"/>
    <property type="match status" value="1"/>
</dbReference>
<dbReference type="GO" id="GO:0031956">
    <property type="term" value="F:medium-chain fatty acid-CoA ligase activity"/>
    <property type="evidence" value="ECO:0007669"/>
    <property type="project" value="TreeGrafter"/>
</dbReference>
<evidence type="ECO:0000313" key="6">
    <source>
        <dbReference type="Proteomes" id="UP000254978"/>
    </source>
</evidence>
<protein>
    <submittedName>
        <fullName evidence="5">AMP-dependent synthetase and ligase</fullName>
        <ecNumber evidence="5">6.2.1.27</ecNumber>
    </submittedName>
</protein>
<sequence length="506" mass="54236">MTEVFSGNLWDVFHRALTLHADRTAVICRDGALSYADVGRAVAHVTGLLRDAGTGAGDRVLILLGNGPGFVATDLAVAALGAVKVPLNAMLSPTEVAVAADRVDPVCAVLDDDLAPLAHLLPAAVTRVPLGAGWADSVPGTAELPPRHEVEPGAPAAVYMSGGTTGKPKGIVHSQRGVVQNFWTHLIEAGINRDDRLLVTTPMAHSAGLFTATALVRGAEIVIEPGFDADRWIDLVDRHEVTWSYGVPTMVRRIVDAAHRRAWSNTSLRTFQYGSAPMSPGLLGKALALFGPVLQQLYAQTECPQFATLLRKEDHVRAVYEPGLLSSVGRAVTMCDVSIRGDDGAQRAVGEVGEVCLRSPYVMTGYWNDDAGYRARFHGHWLRTGDVGRLDAQGYLYLVDRLSDMIISGGMNVYSVEVEAALSTHPAVAQAAVVGLPHDDWGESVHALVVPTAGFDDGAALTNSLIDHCRGLLAAYKRPKTYEITDVIPTTVYGKYDKKRIRSERA</sequence>
<dbReference type="Proteomes" id="UP000254978">
    <property type="component" value="Unassembled WGS sequence"/>
</dbReference>
<reference evidence="5 6" key="1">
    <citation type="submission" date="2018-06" db="EMBL/GenBank/DDBJ databases">
        <authorList>
            <consortium name="Pathogen Informatics"/>
            <person name="Doyle S."/>
        </authorList>
    </citation>
    <scope>NUCLEOTIDE SEQUENCE [LARGE SCALE GENOMIC DNA]</scope>
    <source>
        <strain evidence="5 6">NCTC10821</strain>
    </source>
</reference>
<feature type="domain" description="AMP-binding enzyme C-terminal" evidence="4">
    <location>
        <begin position="417"/>
        <end position="495"/>
    </location>
</feature>
<dbReference type="AlphaFoldDB" id="A0A378TN58"/>
<dbReference type="EMBL" id="UGQT01000001">
    <property type="protein sequence ID" value="STZ62159.1"/>
    <property type="molecule type" value="Genomic_DNA"/>
</dbReference>
<dbReference type="Pfam" id="PF00501">
    <property type="entry name" value="AMP-binding"/>
    <property type="match status" value="1"/>
</dbReference>
<dbReference type="InterPro" id="IPR045851">
    <property type="entry name" value="AMP-bd_C_sf"/>
</dbReference>
<dbReference type="GO" id="GO:0018859">
    <property type="term" value="F:4-hydroxybenzoate-CoA ligase activity"/>
    <property type="evidence" value="ECO:0007669"/>
    <property type="project" value="UniProtKB-EC"/>
</dbReference>
<feature type="domain" description="AMP-dependent synthetase/ligase" evidence="3">
    <location>
        <begin position="14"/>
        <end position="367"/>
    </location>
</feature>
<evidence type="ECO:0000256" key="1">
    <source>
        <dbReference type="ARBA" id="ARBA00006432"/>
    </source>
</evidence>
<dbReference type="GO" id="GO:0006631">
    <property type="term" value="P:fatty acid metabolic process"/>
    <property type="evidence" value="ECO:0007669"/>
    <property type="project" value="TreeGrafter"/>
</dbReference>
<gene>
    <name evidence="5" type="primary">hcl_2</name>
    <name evidence="5" type="ORF">NCTC10821_05723</name>
</gene>
<accession>A0A378TN58</accession>
<evidence type="ECO:0000259" key="3">
    <source>
        <dbReference type="Pfam" id="PF00501"/>
    </source>
</evidence>
<comment type="similarity">
    <text evidence="1">Belongs to the ATP-dependent AMP-binding enzyme family.</text>
</comment>
<keyword evidence="6" id="KW-1185">Reference proteome</keyword>
<dbReference type="PANTHER" id="PTHR43201">
    <property type="entry name" value="ACYL-COA SYNTHETASE"/>
    <property type="match status" value="1"/>
</dbReference>
<dbReference type="RefSeq" id="WP_115280920.1">
    <property type="nucleotide sequence ID" value="NZ_AP022600.1"/>
</dbReference>
<evidence type="ECO:0000259" key="4">
    <source>
        <dbReference type="Pfam" id="PF13193"/>
    </source>
</evidence>
<evidence type="ECO:0000256" key="2">
    <source>
        <dbReference type="ARBA" id="ARBA00022598"/>
    </source>
</evidence>
<dbReference type="OrthoDB" id="9803968at2"/>
<dbReference type="InterPro" id="IPR025110">
    <property type="entry name" value="AMP-bd_C"/>
</dbReference>
<dbReference type="EC" id="6.2.1.27" evidence="5"/>
<dbReference type="Gene3D" id="3.30.300.30">
    <property type="match status" value="1"/>
</dbReference>
<keyword evidence="2 5" id="KW-0436">Ligase</keyword>
<organism evidence="5 6">
    <name type="scientific">Mycolicibacterium tokaiense</name>
    <dbReference type="NCBI Taxonomy" id="39695"/>
    <lineage>
        <taxon>Bacteria</taxon>
        <taxon>Bacillati</taxon>
        <taxon>Actinomycetota</taxon>
        <taxon>Actinomycetes</taxon>
        <taxon>Mycobacteriales</taxon>
        <taxon>Mycobacteriaceae</taxon>
        <taxon>Mycolicibacterium</taxon>
    </lineage>
</organism>
<dbReference type="InterPro" id="IPR042099">
    <property type="entry name" value="ANL_N_sf"/>
</dbReference>
<name>A0A378TN58_9MYCO</name>
<dbReference type="InterPro" id="IPR000873">
    <property type="entry name" value="AMP-dep_synth/lig_dom"/>
</dbReference>
<dbReference type="PROSITE" id="PS00455">
    <property type="entry name" value="AMP_BINDING"/>
    <property type="match status" value="1"/>
</dbReference>
<dbReference type="InterPro" id="IPR020845">
    <property type="entry name" value="AMP-binding_CS"/>
</dbReference>